<name>A0A8T0GV40_CERPU</name>
<proteinExistence type="inferred from homology"/>
<accession>A0A8T0GV40</accession>
<evidence type="ECO:0000256" key="2">
    <source>
        <dbReference type="SAM" id="MobiDB-lite"/>
    </source>
</evidence>
<dbReference type="PANTHER" id="PTHR35296:SF3">
    <property type="entry name" value="EXPRESSED PROTEIN"/>
    <property type="match status" value="1"/>
</dbReference>
<evidence type="ECO:0000313" key="3">
    <source>
        <dbReference type="EMBL" id="KAG0562004.1"/>
    </source>
</evidence>
<reference evidence="3" key="1">
    <citation type="submission" date="2020-06" db="EMBL/GenBank/DDBJ databases">
        <title>WGS assembly of Ceratodon purpureus strain R40.</title>
        <authorList>
            <person name="Carey S.B."/>
            <person name="Jenkins J."/>
            <person name="Shu S."/>
            <person name="Lovell J.T."/>
            <person name="Sreedasyam A."/>
            <person name="Maumus F."/>
            <person name="Tiley G.P."/>
            <person name="Fernandez-Pozo N."/>
            <person name="Barry K."/>
            <person name="Chen C."/>
            <person name="Wang M."/>
            <person name="Lipzen A."/>
            <person name="Daum C."/>
            <person name="Saski C.A."/>
            <person name="Payton A.C."/>
            <person name="Mcbreen J.C."/>
            <person name="Conrad R.E."/>
            <person name="Kollar L.M."/>
            <person name="Olsson S."/>
            <person name="Huttunen S."/>
            <person name="Landis J.B."/>
            <person name="Wickett N.J."/>
            <person name="Johnson M.G."/>
            <person name="Rensing S.A."/>
            <person name="Grimwood J."/>
            <person name="Schmutz J."/>
            <person name="Mcdaniel S.F."/>
        </authorList>
    </citation>
    <scope>NUCLEOTIDE SEQUENCE</scope>
    <source>
        <strain evidence="3">R40</strain>
    </source>
</reference>
<feature type="compositionally biased region" description="Polar residues" evidence="2">
    <location>
        <begin position="62"/>
        <end position="78"/>
    </location>
</feature>
<gene>
    <name evidence="3" type="ORF">KC19_9G109600</name>
</gene>
<sequence length="216" mass="24392">MKGMAMRRVLRRLDRIRTPKSTVPVIECDKEDIYAPPSTPLLAKRSRKQTSSEGDRAPPRTPLSTKRTRQQLNSNGICDSPLTDSSNILCPSNRTTLGCVSFGKRRKSLVTLVVGKDRQIFKVEPQMMEHRLLECLLARTNSADALLSSSSSGSSQDALWEEKENVVVHSKKGTAAERPIRLDCDAILFEHILWLLNNDDPAIRQLNIEELMEFYE</sequence>
<dbReference type="InterPro" id="IPR003676">
    <property type="entry name" value="SAUR_fam"/>
</dbReference>
<dbReference type="Proteomes" id="UP000822688">
    <property type="component" value="Chromosome 9"/>
</dbReference>
<comment type="caution">
    <text evidence="3">The sequence shown here is derived from an EMBL/GenBank/DDBJ whole genome shotgun (WGS) entry which is preliminary data.</text>
</comment>
<dbReference type="PANTHER" id="PTHR35296">
    <property type="entry name" value="EXPRESSED PROTEIN"/>
    <property type="match status" value="1"/>
</dbReference>
<dbReference type="AlphaFoldDB" id="A0A8T0GV40"/>
<comment type="similarity">
    <text evidence="1">Belongs to the ARG7 family.</text>
</comment>
<keyword evidence="4" id="KW-1185">Reference proteome</keyword>
<organism evidence="3 4">
    <name type="scientific">Ceratodon purpureus</name>
    <name type="common">Fire moss</name>
    <name type="synonym">Dicranum purpureum</name>
    <dbReference type="NCBI Taxonomy" id="3225"/>
    <lineage>
        <taxon>Eukaryota</taxon>
        <taxon>Viridiplantae</taxon>
        <taxon>Streptophyta</taxon>
        <taxon>Embryophyta</taxon>
        <taxon>Bryophyta</taxon>
        <taxon>Bryophytina</taxon>
        <taxon>Bryopsida</taxon>
        <taxon>Dicranidae</taxon>
        <taxon>Pseudoditrichales</taxon>
        <taxon>Ditrichaceae</taxon>
        <taxon>Ceratodon</taxon>
    </lineage>
</organism>
<dbReference type="OrthoDB" id="1052757at2759"/>
<feature type="region of interest" description="Disordered" evidence="2">
    <location>
        <begin position="34"/>
        <end position="78"/>
    </location>
</feature>
<dbReference type="EMBL" id="CM026430">
    <property type="protein sequence ID" value="KAG0562004.1"/>
    <property type="molecule type" value="Genomic_DNA"/>
</dbReference>
<evidence type="ECO:0000313" key="4">
    <source>
        <dbReference type="Proteomes" id="UP000822688"/>
    </source>
</evidence>
<protein>
    <submittedName>
        <fullName evidence="3">Uncharacterized protein</fullName>
    </submittedName>
</protein>
<dbReference type="GO" id="GO:0009733">
    <property type="term" value="P:response to auxin"/>
    <property type="evidence" value="ECO:0007669"/>
    <property type="project" value="InterPro"/>
</dbReference>
<evidence type="ECO:0000256" key="1">
    <source>
        <dbReference type="ARBA" id="ARBA00006974"/>
    </source>
</evidence>